<keyword evidence="12" id="KW-1185">Reference proteome</keyword>
<dbReference type="PANTHER" id="PTHR11705:SF143">
    <property type="entry name" value="SLL0236 PROTEIN"/>
    <property type="match status" value="1"/>
</dbReference>
<feature type="region of interest" description="Disordered" evidence="8">
    <location>
        <begin position="263"/>
        <end position="292"/>
    </location>
</feature>
<dbReference type="GO" id="GO:0006508">
    <property type="term" value="P:proteolysis"/>
    <property type="evidence" value="ECO:0007669"/>
    <property type="project" value="UniProtKB-KW"/>
</dbReference>
<reference evidence="11 12" key="1">
    <citation type="submission" date="2019-04" db="EMBL/GenBank/DDBJ databases">
        <title>Cohnella sp. nov. isolated from preserved vegetables.</title>
        <authorList>
            <person name="Lin S.-Y."/>
            <person name="Hung M.-H."/>
            <person name="Young C.-C."/>
        </authorList>
    </citation>
    <scope>NUCLEOTIDE SEQUENCE [LARGE SCALE GENOMIC DNA]</scope>
    <source>
        <strain evidence="11 12">CC-MHH1044</strain>
    </source>
</reference>
<evidence type="ECO:0000313" key="12">
    <source>
        <dbReference type="Proteomes" id="UP000310636"/>
    </source>
</evidence>
<keyword evidence="3" id="KW-0645">Protease</keyword>
<dbReference type="CDD" id="cd06229">
    <property type="entry name" value="M14_Endopeptidase_I"/>
    <property type="match status" value="1"/>
</dbReference>
<dbReference type="RefSeq" id="WP_136369904.1">
    <property type="nucleotide sequence ID" value="NZ_SSOB01000012.1"/>
</dbReference>
<dbReference type="Pfam" id="PF01476">
    <property type="entry name" value="LysM"/>
    <property type="match status" value="2"/>
</dbReference>
<evidence type="ECO:0000259" key="9">
    <source>
        <dbReference type="PROSITE" id="PS51782"/>
    </source>
</evidence>
<dbReference type="EMBL" id="SSOB01000012">
    <property type="protein sequence ID" value="THF79915.1"/>
    <property type="molecule type" value="Genomic_DNA"/>
</dbReference>
<dbReference type="InterPro" id="IPR034274">
    <property type="entry name" value="ENP1_M14_CPD"/>
</dbReference>
<comment type="cofactor">
    <cofactor evidence="1">
        <name>Zn(2+)</name>
        <dbReference type="ChEBI" id="CHEBI:29105"/>
    </cofactor>
</comment>
<evidence type="ECO:0000256" key="5">
    <source>
        <dbReference type="ARBA" id="ARBA00022833"/>
    </source>
</evidence>
<sequence length="409" mass="45577">MEPSTYVVRQGDTPRRIASRFGISLFALAAANPHLSLEEGLLPGELLAVPEAPPRRYVVQEGDSWESIALKIGCSSARLRELNAGVRQLVPDGMCVLELPPATERIVRSDAEYGSAQLARDIEKLRREYPFLVAATIGRSVLGKPIHALRLGDGPFRLQANGAVHANEWITSLVLMRFAEDYARACKRRGLVAGRPASELFGGCTLWLVPMVNPDGADLAQEDLRESHPMYKELLRWNGGSRRFSRWKANARGVDLNDQFPAHWEEERKRRGTGGPGPRDYSGPSPLSEPESRALAAFTEETDFQAVLSLHTQGEEIYWNYRGLEPPRSKAWAEKLGEASGYRPVHLEGSDAGFKDWFIQKFRRPGFTIELGWGRNPLPLDCLRDIYPETAALLVTAMELGMKEEEDGS</sequence>
<keyword evidence="5" id="KW-0862">Zinc</keyword>
<feature type="active site" description="Proton donor/acceptor" evidence="7">
    <location>
        <position position="370"/>
    </location>
</feature>
<dbReference type="PRINTS" id="PR00765">
    <property type="entry name" value="CRBOXYPTASEA"/>
</dbReference>
<comment type="similarity">
    <text evidence="2 7">Belongs to the peptidase M14 family.</text>
</comment>
<evidence type="ECO:0000256" key="6">
    <source>
        <dbReference type="ARBA" id="ARBA00023049"/>
    </source>
</evidence>
<proteinExistence type="inferred from homology"/>
<dbReference type="OrthoDB" id="9802862at2"/>
<dbReference type="Proteomes" id="UP000310636">
    <property type="component" value="Unassembled WGS sequence"/>
</dbReference>
<dbReference type="SUPFAM" id="SSF53187">
    <property type="entry name" value="Zn-dependent exopeptidases"/>
    <property type="match status" value="1"/>
</dbReference>
<evidence type="ECO:0000256" key="2">
    <source>
        <dbReference type="ARBA" id="ARBA00005988"/>
    </source>
</evidence>
<dbReference type="PROSITE" id="PS52035">
    <property type="entry name" value="PEPTIDASE_M14"/>
    <property type="match status" value="1"/>
</dbReference>
<comment type="caution">
    <text evidence="11">The sequence shown here is derived from an EMBL/GenBank/DDBJ whole genome shotgun (WGS) entry which is preliminary data.</text>
</comment>
<keyword evidence="6" id="KW-0482">Metalloprotease</keyword>
<dbReference type="Gene3D" id="3.10.350.10">
    <property type="entry name" value="LysM domain"/>
    <property type="match status" value="1"/>
</dbReference>
<gene>
    <name evidence="11" type="ORF">E6C55_11320</name>
</gene>
<keyword evidence="4" id="KW-0378">Hydrolase</keyword>
<evidence type="ECO:0000256" key="4">
    <source>
        <dbReference type="ARBA" id="ARBA00022801"/>
    </source>
</evidence>
<evidence type="ECO:0000256" key="8">
    <source>
        <dbReference type="SAM" id="MobiDB-lite"/>
    </source>
</evidence>
<dbReference type="Gene3D" id="3.40.630.10">
    <property type="entry name" value="Zn peptidases"/>
    <property type="match status" value="1"/>
</dbReference>
<dbReference type="SMART" id="SM00257">
    <property type="entry name" value="LysM"/>
    <property type="match status" value="2"/>
</dbReference>
<dbReference type="GO" id="GO:0008270">
    <property type="term" value="F:zinc ion binding"/>
    <property type="evidence" value="ECO:0007669"/>
    <property type="project" value="InterPro"/>
</dbReference>
<feature type="domain" description="LysM" evidence="9">
    <location>
        <begin position="4"/>
        <end position="49"/>
    </location>
</feature>
<dbReference type="InterPro" id="IPR000834">
    <property type="entry name" value="Peptidase_M14"/>
</dbReference>
<dbReference type="GO" id="GO:0005615">
    <property type="term" value="C:extracellular space"/>
    <property type="evidence" value="ECO:0007669"/>
    <property type="project" value="TreeGrafter"/>
</dbReference>
<protein>
    <submittedName>
        <fullName evidence="11">LysM peptidoglycan-binding domain-containing protein</fullName>
    </submittedName>
</protein>
<dbReference type="SMART" id="SM00631">
    <property type="entry name" value="Zn_pept"/>
    <property type="match status" value="1"/>
</dbReference>
<evidence type="ECO:0000313" key="11">
    <source>
        <dbReference type="EMBL" id="THF79915.1"/>
    </source>
</evidence>
<dbReference type="InterPro" id="IPR036779">
    <property type="entry name" value="LysM_dom_sf"/>
</dbReference>
<dbReference type="GO" id="GO:0004181">
    <property type="term" value="F:metallocarboxypeptidase activity"/>
    <property type="evidence" value="ECO:0007669"/>
    <property type="project" value="InterPro"/>
</dbReference>
<dbReference type="SUPFAM" id="SSF54106">
    <property type="entry name" value="LysM domain"/>
    <property type="match status" value="2"/>
</dbReference>
<evidence type="ECO:0000256" key="7">
    <source>
        <dbReference type="PROSITE-ProRule" id="PRU01379"/>
    </source>
</evidence>
<dbReference type="AlphaFoldDB" id="A0A4V3WFE6"/>
<evidence type="ECO:0000259" key="10">
    <source>
        <dbReference type="PROSITE" id="PS52035"/>
    </source>
</evidence>
<dbReference type="Pfam" id="PF00246">
    <property type="entry name" value="Peptidase_M14"/>
    <property type="match status" value="1"/>
</dbReference>
<evidence type="ECO:0000256" key="1">
    <source>
        <dbReference type="ARBA" id="ARBA00001947"/>
    </source>
</evidence>
<dbReference type="PANTHER" id="PTHR11705">
    <property type="entry name" value="PROTEASE FAMILY M14 CARBOXYPEPTIDASE A,B"/>
    <property type="match status" value="1"/>
</dbReference>
<organism evidence="11 12">
    <name type="scientific">Cohnella fermenti</name>
    <dbReference type="NCBI Taxonomy" id="2565925"/>
    <lineage>
        <taxon>Bacteria</taxon>
        <taxon>Bacillati</taxon>
        <taxon>Bacillota</taxon>
        <taxon>Bacilli</taxon>
        <taxon>Bacillales</taxon>
        <taxon>Paenibacillaceae</taxon>
        <taxon>Cohnella</taxon>
    </lineage>
</organism>
<feature type="domain" description="Peptidase M14" evidence="10">
    <location>
        <begin position="111"/>
        <end position="401"/>
    </location>
</feature>
<accession>A0A4V3WFE6</accession>
<dbReference type="CDD" id="cd00118">
    <property type="entry name" value="LysM"/>
    <property type="match status" value="2"/>
</dbReference>
<name>A0A4V3WFE6_9BACL</name>
<evidence type="ECO:0000256" key="3">
    <source>
        <dbReference type="ARBA" id="ARBA00022670"/>
    </source>
</evidence>
<dbReference type="PROSITE" id="PS51782">
    <property type="entry name" value="LYSM"/>
    <property type="match status" value="1"/>
</dbReference>
<dbReference type="InterPro" id="IPR018392">
    <property type="entry name" value="LysM"/>
</dbReference>